<dbReference type="AlphaFoldDB" id="A0A5N4AJ99"/>
<reference evidence="1 3" key="1">
    <citation type="journal article" date="2018" name="Elife">
        <title>Firefly genomes illuminate parallel origins of bioluminescence in beetles.</title>
        <authorList>
            <person name="Fallon T.R."/>
            <person name="Lower S.E."/>
            <person name="Chang C.H."/>
            <person name="Bessho-Uehara M."/>
            <person name="Martin G.J."/>
            <person name="Bewick A.J."/>
            <person name="Behringer M."/>
            <person name="Debat H.J."/>
            <person name="Wong I."/>
            <person name="Day J.C."/>
            <person name="Suvorov A."/>
            <person name="Silva C.J."/>
            <person name="Stanger-Hall K.F."/>
            <person name="Hall D.W."/>
            <person name="Schmitz R.J."/>
            <person name="Nelson D.R."/>
            <person name="Lewis S.M."/>
            <person name="Shigenobu S."/>
            <person name="Bybee S.M."/>
            <person name="Larracuente A.M."/>
            <person name="Oba Y."/>
            <person name="Weng J.K."/>
        </authorList>
    </citation>
    <scope>NUCLEOTIDE SEQUENCE [LARGE SCALE GENOMIC DNA]</scope>
    <source>
        <strain evidence="1">1611_PpyrPB1</strain>
        <tissue evidence="1">Whole body</tissue>
    </source>
</reference>
<proteinExistence type="predicted"/>
<name>A0A5N4AJ99_PHOPY</name>
<sequence length="73" mass="8343">MTATIPKRIATYDPRVKHLRMYSDCCPGQNRNSFISAACLSVLQQSENLKIIDHKFLIPGHTHMECDMDHSII</sequence>
<dbReference type="InParanoid" id="A0A5N4AJ99"/>
<organism evidence="1 3">
    <name type="scientific">Photinus pyralis</name>
    <name type="common">Common eastern firefly</name>
    <name type="synonym">Lampyris pyralis</name>
    <dbReference type="NCBI Taxonomy" id="7054"/>
    <lineage>
        <taxon>Eukaryota</taxon>
        <taxon>Metazoa</taxon>
        <taxon>Ecdysozoa</taxon>
        <taxon>Arthropoda</taxon>
        <taxon>Hexapoda</taxon>
        <taxon>Insecta</taxon>
        <taxon>Pterygota</taxon>
        <taxon>Neoptera</taxon>
        <taxon>Endopterygota</taxon>
        <taxon>Coleoptera</taxon>
        <taxon>Polyphaga</taxon>
        <taxon>Elateriformia</taxon>
        <taxon>Elateroidea</taxon>
        <taxon>Lampyridae</taxon>
        <taxon>Lampyrinae</taxon>
        <taxon>Photinus</taxon>
    </lineage>
</organism>
<dbReference type="EMBL" id="VVIM01000006">
    <property type="protein sequence ID" value="KAB0797407.1"/>
    <property type="molecule type" value="Genomic_DNA"/>
</dbReference>
<reference evidence="1" key="2">
    <citation type="submission" date="2019-08" db="EMBL/GenBank/DDBJ databases">
        <authorList>
            <consortium name="Photinus pyralis genome working group"/>
            <person name="Fallon T.R."/>
            <person name="Sander Lower S.E."/>
            <person name="Weng J.-K."/>
        </authorList>
    </citation>
    <scope>NUCLEOTIDE SEQUENCE</scope>
    <source>
        <strain evidence="1">1611_PpyrPB1</strain>
        <tissue evidence="1">Whole body</tissue>
    </source>
</reference>
<dbReference type="Proteomes" id="UP000327044">
    <property type="component" value="Unassembled WGS sequence"/>
</dbReference>
<protein>
    <submittedName>
        <fullName evidence="1">Uncharacterized protein</fullName>
    </submittedName>
</protein>
<dbReference type="EMBL" id="VVIM01000001">
    <property type="protein sequence ID" value="KAB0805406.1"/>
    <property type="molecule type" value="Genomic_DNA"/>
</dbReference>
<evidence type="ECO:0000313" key="2">
    <source>
        <dbReference type="EMBL" id="KAB0805406.1"/>
    </source>
</evidence>
<gene>
    <name evidence="2" type="ORF">PPYR_02376</name>
    <name evidence="1" type="ORF">PPYR_08401</name>
</gene>
<comment type="caution">
    <text evidence="1">The sequence shown here is derived from an EMBL/GenBank/DDBJ whole genome shotgun (WGS) entry which is preliminary data.</text>
</comment>
<accession>A0A5N4AJ99</accession>
<evidence type="ECO:0000313" key="3">
    <source>
        <dbReference type="Proteomes" id="UP000327044"/>
    </source>
</evidence>
<keyword evidence="3" id="KW-1185">Reference proteome</keyword>
<evidence type="ECO:0000313" key="1">
    <source>
        <dbReference type="EMBL" id="KAB0797407.1"/>
    </source>
</evidence>